<keyword evidence="1" id="KW-0808">Transferase</keyword>
<dbReference type="GO" id="GO:0003964">
    <property type="term" value="F:RNA-directed DNA polymerase activity"/>
    <property type="evidence" value="ECO:0007669"/>
    <property type="project" value="UniProtKB-KW"/>
</dbReference>
<keyword evidence="1" id="KW-0695">RNA-directed DNA polymerase</keyword>
<accession>A0A5B6UZK4</accession>
<sequence length="113" mass="12931">MFIPENSNDENLIFLLQKDFREKRMPNWKKPYVEKNVFSGRALILTKMGAKDLPNPVNSGSFKNGRYKLYVPKGTVEGTLKLQRGKLAEQKIIVSFGFLSKVPAEQESMVTHQ</sequence>
<reference evidence="1" key="1">
    <citation type="submission" date="2019-08" db="EMBL/GenBank/DDBJ databases">
        <authorList>
            <person name="Liu F."/>
        </authorList>
    </citation>
    <scope>NUCLEOTIDE SEQUENCE [LARGE SCALE GENOMIC DNA]</scope>
    <source>
        <strain evidence="1">PA1801</strain>
        <tissue evidence="1">Leaf</tissue>
    </source>
</reference>
<dbReference type="EMBL" id="SMMG02000009">
    <property type="protein sequence ID" value="KAA3460725.1"/>
    <property type="molecule type" value="Genomic_DNA"/>
</dbReference>
<keyword evidence="2" id="KW-1185">Reference proteome</keyword>
<gene>
    <name evidence="1" type="ORF">EPI10_027359</name>
</gene>
<keyword evidence="1" id="KW-0548">Nucleotidyltransferase</keyword>
<dbReference type="AlphaFoldDB" id="A0A5B6UZK4"/>
<dbReference type="OrthoDB" id="10577957at2759"/>
<organism evidence="1 2">
    <name type="scientific">Gossypium australe</name>
    <dbReference type="NCBI Taxonomy" id="47621"/>
    <lineage>
        <taxon>Eukaryota</taxon>
        <taxon>Viridiplantae</taxon>
        <taxon>Streptophyta</taxon>
        <taxon>Embryophyta</taxon>
        <taxon>Tracheophyta</taxon>
        <taxon>Spermatophyta</taxon>
        <taxon>Magnoliopsida</taxon>
        <taxon>eudicotyledons</taxon>
        <taxon>Gunneridae</taxon>
        <taxon>Pentapetalae</taxon>
        <taxon>rosids</taxon>
        <taxon>malvids</taxon>
        <taxon>Malvales</taxon>
        <taxon>Malvaceae</taxon>
        <taxon>Malvoideae</taxon>
        <taxon>Gossypium</taxon>
    </lineage>
</organism>
<comment type="caution">
    <text evidence="1">The sequence shown here is derived from an EMBL/GenBank/DDBJ whole genome shotgun (WGS) entry which is preliminary data.</text>
</comment>
<proteinExistence type="predicted"/>
<dbReference type="Proteomes" id="UP000325315">
    <property type="component" value="Unassembled WGS sequence"/>
</dbReference>
<evidence type="ECO:0000313" key="1">
    <source>
        <dbReference type="EMBL" id="KAA3460725.1"/>
    </source>
</evidence>
<evidence type="ECO:0000313" key="2">
    <source>
        <dbReference type="Proteomes" id="UP000325315"/>
    </source>
</evidence>
<name>A0A5B6UZK4_9ROSI</name>
<protein>
    <submittedName>
        <fullName evidence="1">RNA-directed DNA polymerase (Reverse transcriptase), Ribonuclease H</fullName>
    </submittedName>
</protein>